<accession>A0A438ND84</accession>
<comment type="subcellular location">
    <subcellularLocation>
        <location evidence="1">Nucleus</location>
    </subcellularLocation>
</comment>
<reference evidence="8 9" key="1">
    <citation type="submission" date="2017-03" db="EMBL/GenBank/DDBJ databases">
        <title>Genomes of endolithic fungi from Antarctica.</title>
        <authorList>
            <person name="Coleine C."/>
            <person name="Masonjones S."/>
            <person name="Stajich J.E."/>
        </authorList>
    </citation>
    <scope>NUCLEOTIDE SEQUENCE [LARGE SCALE GENOMIC DNA]</scope>
    <source>
        <strain evidence="8 9">CCFEE 6314</strain>
    </source>
</reference>
<dbReference type="GO" id="GO:0051123">
    <property type="term" value="P:RNA polymerase II preinitiation complex assembly"/>
    <property type="evidence" value="ECO:0007669"/>
    <property type="project" value="TreeGrafter"/>
</dbReference>
<dbReference type="InterPro" id="IPR037817">
    <property type="entry name" value="TAF7"/>
</dbReference>
<dbReference type="CDD" id="cd08047">
    <property type="entry name" value="TAF7"/>
    <property type="match status" value="1"/>
</dbReference>
<dbReference type="AlphaFoldDB" id="A0A438ND84"/>
<evidence type="ECO:0000256" key="1">
    <source>
        <dbReference type="ARBA" id="ARBA00004123"/>
    </source>
</evidence>
<feature type="compositionally biased region" description="Polar residues" evidence="6">
    <location>
        <begin position="162"/>
        <end position="197"/>
    </location>
</feature>
<keyword evidence="4" id="KW-0804">Transcription</keyword>
<feature type="compositionally biased region" description="Polar residues" evidence="6">
    <location>
        <begin position="230"/>
        <end position="247"/>
    </location>
</feature>
<keyword evidence="3" id="KW-0805">Transcription regulation</keyword>
<evidence type="ECO:0000256" key="4">
    <source>
        <dbReference type="ARBA" id="ARBA00023163"/>
    </source>
</evidence>
<feature type="region of interest" description="Disordered" evidence="6">
    <location>
        <begin position="532"/>
        <end position="691"/>
    </location>
</feature>
<feature type="region of interest" description="Disordered" evidence="6">
    <location>
        <begin position="120"/>
        <end position="342"/>
    </location>
</feature>
<feature type="compositionally biased region" description="Low complexity" evidence="6">
    <location>
        <begin position="98"/>
        <end position="107"/>
    </location>
</feature>
<dbReference type="EMBL" id="NAJM01000007">
    <property type="protein sequence ID" value="RVX73648.1"/>
    <property type="molecule type" value="Genomic_DNA"/>
</dbReference>
<feature type="compositionally biased region" description="Acidic residues" evidence="6">
    <location>
        <begin position="661"/>
        <end position="686"/>
    </location>
</feature>
<dbReference type="Proteomes" id="UP000288859">
    <property type="component" value="Unassembled WGS sequence"/>
</dbReference>
<proteinExistence type="inferred from homology"/>
<dbReference type="PANTHER" id="PTHR12228">
    <property type="entry name" value="TRANSCRIPTION INITIATION FACTOR TFIID 55 KD SUBUNIT-RELATED"/>
    <property type="match status" value="1"/>
</dbReference>
<organism evidence="8 9">
    <name type="scientific">Exophiala mesophila</name>
    <name type="common">Black yeast-like fungus</name>
    <dbReference type="NCBI Taxonomy" id="212818"/>
    <lineage>
        <taxon>Eukaryota</taxon>
        <taxon>Fungi</taxon>
        <taxon>Dikarya</taxon>
        <taxon>Ascomycota</taxon>
        <taxon>Pezizomycotina</taxon>
        <taxon>Eurotiomycetes</taxon>
        <taxon>Chaetothyriomycetidae</taxon>
        <taxon>Chaetothyriales</taxon>
        <taxon>Herpotrichiellaceae</taxon>
        <taxon>Exophiala</taxon>
    </lineage>
</organism>
<name>A0A438ND84_EXOME</name>
<comment type="caution">
    <text evidence="8">The sequence shown here is derived from an EMBL/GenBank/DDBJ whole genome shotgun (WGS) entry which is preliminary data.</text>
</comment>
<feature type="compositionally biased region" description="Polar residues" evidence="6">
    <location>
        <begin position="70"/>
        <end position="82"/>
    </location>
</feature>
<feature type="domain" description="TAFII55 protein conserved region" evidence="7">
    <location>
        <begin position="366"/>
        <end position="530"/>
    </location>
</feature>
<evidence type="ECO:0000256" key="3">
    <source>
        <dbReference type="ARBA" id="ARBA00023015"/>
    </source>
</evidence>
<evidence type="ECO:0000256" key="5">
    <source>
        <dbReference type="ARBA" id="ARBA00023242"/>
    </source>
</evidence>
<feature type="region of interest" description="Disordered" evidence="6">
    <location>
        <begin position="43"/>
        <end position="107"/>
    </location>
</feature>
<dbReference type="InterPro" id="IPR006751">
    <property type="entry name" value="TAFII55_prot_cons_reg"/>
</dbReference>
<feature type="compositionally biased region" description="Polar residues" evidence="6">
    <location>
        <begin position="128"/>
        <end position="138"/>
    </location>
</feature>
<dbReference type="GO" id="GO:0016251">
    <property type="term" value="F:RNA polymerase II general transcription initiation factor activity"/>
    <property type="evidence" value="ECO:0007669"/>
    <property type="project" value="TreeGrafter"/>
</dbReference>
<dbReference type="OrthoDB" id="153872at2759"/>
<dbReference type="Pfam" id="PF04658">
    <property type="entry name" value="TAFII55_N"/>
    <property type="match status" value="1"/>
</dbReference>
<feature type="compositionally biased region" description="Polar residues" evidence="6">
    <location>
        <begin position="318"/>
        <end position="331"/>
    </location>
</feature>
<comment type="similarity">
    <text evidence="2">Belongs to the TAF7 family.</text>
</comment>
<dbReference type="SMART" id="SM01370">
    <property type="entry name" value="TAFII55_N"/>
    <property type="match status" value="1"/>
</dbReference>
<gene>
    <name evidence="8" type="ORF">B0A52_02538</name>
</gene>
<keyword evidence="5" id="KW-0539">Nucleus</keyword>
<feature type="compositionally biased region" description="Acidic residues" evidence="6">
    <location>
        <begin position="588"/>
        <end position="608"/>
    </location>
</feature>
<evidence type="ECO:0000313" key="8">
    <source>
        <dbReference type="EMBL" id="RVX73648.1"/>
    </source>
</evidence>
<feature type="compositionally biased region" description="Polar residues" evidence="6">
    <location>
        <begin position="636"/>
        <end position="645"/>
    </location>
</feature>
<evidence type="ECO:0000256" key="6">
    <source>
        <dbReference type="SAM" id="MobiDB-lite"/>
    </source>
</evidence>
<feature type="compositionally biased region" description="Acidic residues" evidence="6">
    <location>
        <begin position="545"/>
        <end position="565"/>
    </location>
</feature>
<dbReference type="PANTHER" id="PTHR12228:SF0">
    <property type="entry name" value="TATA-BOX BINDING PROTEIN ASSOCIATED FACTOR 7"/>
    <property type="match status" value="1"/>
</dbReference>
<feature type="region of interest" description="Disordered" evidence="6">
    <location>
        <begin position="1"/>
        <end position="31"/>
    </location>
</feature>
<evidence type="ECO:0000259" key="7">
    <source>
        <dbReference type="SMART" id="SM01370"/>
    </source>
</evidence>
<evidence type="ECO:0000313" key="9">
    <source>
        <dbReference type="Proteomes" id="UP000288859"/>
    </source>
</evidence>
<dbReference type="GO" id="GO:0005669">
    <property type="term" value="C:transcription factor TFIID complex"/>
    <property type="evidence" value="ECO:0007669"/>
    <property type="project" value="InterPro"/>
</dbReference>
<dbReference type="VEuPathDB" id="FungiDB:PV10_06375"/>
<protein>
    <recommendedName>
        <fullName evidence="7">TAFII55 protein conserved region domain-containing protein</fullName>
    </recommendedName>
</protein>
<evidence type="ECO:0000256" key="2">
    <source>
        <dbReference type="ARBA" id="ARBA00009368"/>
    </source>
</evidence>
<sequence>MAPRNTNNRTDKRALPNQSTSKKDSARPCTSFVTLKLPSDVLLRYPPYDSSSVYDKDTGTMNLRPRNKQNKSLANSQPSQARPSAGTDDGSPANQDPAAESAVSASGASAFTRLIPAGSQIGSDAVDGTQNSHGSQPTILRFRRAPSKRSTPSRPTPPQTRAISSKKQVTFAPSNQENETPHNSDSSFDTAITASRNSLDDLADMSGSPPPPRPERPTLKISFSKPAIPQTDNTSAVQTPAPQSAIRTPSIKLKVGGGTPLGPPTPASATSVKRKSKAQNDDKSGSVKKKQKRQSVVQGSEDELSGPASAPARPKITFKNSHTQSSKTAQTPAPIIKLKQKGKVPKRPVGVGYDSELDERENDPVILEGFILRMEPGPDCDYLRKAVEEGTLGLLRTEKGPAISIKMLDHLGRRGILKIKDNSYATSLVDLPCIIEGMKSWDKKSWIKSIDVSQMLLVLGKCSNEEEAKNYPLPPDVDEKTYQYAHGITAPMKWVRKRRFNRTKRARVDDIEAVERRVAQLLEQDKAATSVSYQVLDHDPRGAVDENESAESDYDEDAEGEDDDMSGYFDNRNGQQGDYVETPMELDAPAEEEEEIGEDELADLEGMFDEPVAPTEPSVETLPLGRIAAEGGDSSLAVTSNSASPMVTAAPTPASAHDHSSDEDEDDEDEGDDDDIDDAQKEEDEEVRNARERVADFAAKIKEQENNLAAYDSIVLRRKIQRTIEGLKGDMVSWKKKAGIPLDDDEE</sequence>